<evidence type="ECO:0000256" key="1">
    <source>
        <dbReference type="SAM" id="MobiDB-lite"/>
    </source>
</evidence>
<evidence type="ECO:0000313" key="2">
    <source>
        <dbReference type="EMBL" id="KAJ8883362.1"/>
    </source>
</evidence>
<sequence length="279" mass="30840">MENTRSHCSRRENKAGIKSDASANMLVSVPVAPVFVADTERRRLSLEVLRADVGEVSMEQRRNVRTGETRDPRENTLTSVIVRHNSHVLKSGSDPAGNRNPAPTNSTAHGIVMKQIRTARCKSELSLFACPAKQERGIRKVGNENTLQFDRDSSEVRFLVCGPIQDGSVTMPKTFLDDGEGQKHQCVMRDLGSEILQWKVIKFKIIVFGFKEVNICMVCAVPNTLNAICFAAAKIRSGTPSPQHGEFSAKSRKANGDETKDNLKPILGLKSWIKLSDPL</sequence>
<feature type="region of interest" description="Disordered" evidence="1">
    <location>
        <begin position="88"/>
        <end position="107"/>
    </location>
</feature>
<feature type="region of interest" description="Disordered" evidence="1">
    <location>
        <begin position="238"/>
        <end position="260"/>
    </location>
</feature>
<protein>
    <submittedName>
        <fullName evidence="2">Uncharacterized protein</fullName>
    </submittedName>
</protein>
<accession>A0ABQ9HGA5</accession>
<name>A0ABQ9HGA5_9NEOP</name>
<proteinExistence type="predicted"/>
<organism evidence="2 3">
    <name type="scientific">Dryococelus australis</name>
    <dbReference type="NCBI Taxonomy" id="614101"/>
    <lineage>
        <taxon>Eukaryota</taxon>
        <taxon>Metazoa</taxon>
        <taxon>Ecdysozoa</taxon>
        <taxon>Arthropoda</taxon>
        <taxon>Hexapoda</taxon>
        <taxon>Insecta</taxon>
        <taxon>Pterygota</taxon>
        <taxon>Neoptera</taxon>
        <taxon>Polyneoptera</taxon>
        <taxon>Phasmatodea</taxon>
        <taxon>Verophasmatodea</taxon>
        <taxon>Anareolatae</taxon>
        <taxon>Phasmatidae</taxon>
        <taxon>Eurycanthinae</taxon>
        <taxon>Dryococelus</taxon>
    </lineage>
</organism>
<comment type="caution">
    <text evidence="2">The sequence shown here is derived from an EMBL/GenBank/DDBJ whole genome shotgun (WGS) entry which is preliminary data.</text>
</comment>
<reference evidence="2 3" key="1">
    <citation type="submission" date="2023-02" db="EMBL/GenBank/DDBJ databases">
        <title>LHISI_Scaffold_Assembly.</title>
        <authorList>
            <person name="Stuart O.P."/>
            <person name="Cleave R."/>
            <person name="Magrath M.J.L."/>
            <person name="Mikheyev A.S."/>
        </authorList>
    </citation>
    <scope>NUCLEOTIDE SEQUENCE [LARGE SCALE GENOMIC DNA]</scope>
    <source>
        <strain evidence="2">Daus_M_001</strain>
        <tissue evidence="2">Leg muscle</tissue>
    </source>
</reference>
<dbReference type="Proteomes" id="UP001159363">
    <property type="component" value="Chromosome 4"/>
</dbReference>
<evidence type="ECO:0000313" key="3">
    <source>
        <dbReference type="Proteomes" id="UP001159363"/>
    </source>
</evidence>
<keyword evidence="3" id="KW-1185">Reference proteome</keyword>
<dbReference type="EMBL" id="JARBHB010000005">
    <property type="protein sequence ID" value="KAJ8883362.1"/>
    <property type="molecule type" value="Genomic_DNA"/>
</dbReference>
<gene>
    <name evidence="2" type="ORF">PR048_015205</name>
</gene>